<evidence type="ECO:0000259" key="2">
    <source>
        <dbReference type="Pfam" id="PF08639"/>
    </source>
</evidence>
<dbReference type="GeneID" id="37273124"/>
<feature type="region of interest" description="Disordered" evidence="1">
    <location>
        <begin position="1"/>
        <end position="20"/>
    </location>
</feature>
<keyword evidence="4" id="KW-1185">Reference proteome</keyword>
<feature type="compositionally biased region" description="Basic and acidic residues" evidence="1">
    <location>
        <begin position="528"/>
        <end position="541"/>
    </location>
</feature>
<dbReference type="InterPro" id="IPR013948">
    <property type="entry name" value="DNA_replication_reg_Sld3_C"/>
</dbReference>
<evidence type="ECO:0000313" key="4">
    <source>
        <dbReference type="Proteomes" id="UP000245946"/>
    </source>
</evidence>
<dbReference type="EMBL" id="KZ819308">
    <property type="protein sequence ID" value="PWN94952.1"/>
    <property type="molecule type" value="Genomic_DNA"/>
</dbReference>
<dbReference type="AlphaFoldDB" id="A0A316Z206"/>
<feature type="region of interest" description="Disordered" evidence="1">
    <location>
        <begin position="699"/>
        <end position="758"/>
    </location>
</feature>
<feature type="region of interest" description="Disordered" evidence="1">
    <location>
        <begin position="408"/>
        <end position="431"/>
    </location>
</feature>
<sequence length="758" mass="80794">MSSSSSLPGAPHSGGPASAVASSSRLTLDLACPIPWPDAGESPLPNAGAPQVAILLRYCETLWLGEVHSTLATLVHAAHALLRHAPAADVRAALLGLLRTPTPRSGGLEERVRGVSHAQLVALLLHGEVPPEWSEAEVGVVRAALRSGPGSAVAAEVREQLRVRQERQTAAAAEEAQAAQEEPEEETHGKLARRWLSAIGVRELQLQALTLLLLLQLHAEYPLPCTPGGGAASTPNTDDPALEHATPSKTTSDVRPLIDGSSEDAPGDVPAKKRRRKEPARRWTGQMGASGFPWARPTGESSSPRLEEGALERGTSPVSLTRRFEAIIDRLALLGVTASLSFDVAPVEVARSSSTRPVAPVHFGTAAREKLAGDERDELQWLCADVVEPLFGRLLPRQVAALRARAFTPGLPGATPARPGRARERSAAEGASELDLVRLGAAQAKRLRAEEAREKAKRPKLEEALRSESQESARGRSVARGERFATREVSMGPGRGWERSTSMGVVDTASPAPEEPRRLGPTLQAPARIDKRKSSAQRLDRAASQVLVAHASSKPPAPTLPARSAAITGWRRAESQPAWPPSRPALSKPASAPLFAETQPLSTSKDALAWSDDEEEEEMLPIRRPDSQLAKPVLARTPFARSESQPAHLLAASQRRDDDGNDDEMLVLRKRPKPRFSWTAGADAGDSDARPLSALVANAAMRPDERSDASRSASPLPLRVASTSDTALSQPKALLPPRAGMAGRTASGRNPFAARRAE</sequence>
<accession>A0A316Z206</accession>
<protein>
    <recommendedName>
        <fullName evidence="2">DNA replication regulator Sld3 C-terminal domain-containing protein</fullName>
    </recommendedName>
</protein>
<dbReference type="RefSeq" id="XP_025595231.1">
    <property type="nucleotide sequence ID" value="XM_025745580.1"/>
</dbReference>
<dbReference type="Proteomes" id="UP000245946">
    <property type="component" value="Unassembled WGS sequence"/>
</dbReference>
<organism evidence="3 4">
    <name type="scientific">Tilletiopsis washingtonensis</name>
    <dbReference type="NCBI Taxonomy" id="58919"/>
    <lineage>
        <taxon>Eukaryota</taxon>
        <taxon>Fungi</taxon>
        <taxon>Dikarya</taxon>
        <taxon>Basidiomycota</taxon>
        <taxon>Ustilaginomycotina</taxon>
        <taxon>Exobasidiomycetes</taxon>
        <taxon>Entylomatales</taxon>
        <taxon>Entylomatales incertae sedis</taxon>
        <taxon>Tilletiopsis</taxon>
    </lineage>
</organism>
<feature type="domain" description="DNA replication regulator Sld3 C-terminal" evidence="2">
    <location>
        <begin position="179"/>
        <end position="541"/>
    </location>
</feature>
<evidence type="ECO:0000313" key="3">
    <source>
        <dbReference type="EMBL" id="PWN94952.1"/>
    </source>
</evidence>
<feature type="region of interest" description="Disordered" evidence="1">
    <location>
        <begin position="228"/>
        <end position="314"/>
    </location>
</feature>
<proteinExistence type="predicted"/>
<feature type="region of interest" description="Disordered" evidence="1">
    <location>
        <begin position="448"/>
        <end position="670"/>
    </location>
</feature>
<gene>
    <name evidence="3" type="ORF">FA09DRAFT_363363</name>
</gene>
<evidence type="ECO:0000256" key="1">
    <source>
        <dbReference type="SAM" id="MobiDB-lite"/>
    </source>
</evidence>
<reference evidence="3 4" key="1">
    <citation type="journal article" date="2018" name="Mol. Biol. Evol.">
        <title>Broad Genomic Sampling Reveals a Smut Pathogenic Ancestry of the Fungal Clade Ustilaginomycotina.</title>
        <authorList>
            <person name="Kijpornyongpan T."/>
            <person name="Mondo S.J."/>
            <person name="Barry K."/>
            <person name="Sandor L."/>
            <person name="Lee J."/>
            <person name="Lipzen A."/>
            <person name="Pangilinan J."/>
            <person name="LaButti K."/>
            <person name="Hainaut M."/>
            <person name="Henrissat B."/>
            <person name="Grigoriev I.V."/>
            <person name="Spatafora J.W."/>
            <person name="Aime M.C."/>
        </authorList>
    </citation>
    <scope>NUCLEOTIDE SEQUENCE [LARGE SCALE GENOMIC DNA]</scope>
    <source>
        <strain evidence="3 4">MCA 4186</strain>
    </source>
</reference>
<dbReference type="Pfam" id="PF08639">
    <property type="entry name" value="Sld3_STD"/>
    <property type="match status" value="1"/>
</dbReference>
<name>A0A316Z206_9BASI</name>
<feature type="compositionally biased region" description="Low complexity" evidence="1">
    <location>
        <begin position="168"/>
        <end position="180"/>
    </location>
</feature>
<feature type="region of interest" description="Disordered" evidence="1">
    <location>
        <begin position="165"/>
        <end position="189"/>
    </location>
</feature>
<feature type="compositionally biased region" description="Basic and acidic residues" evidence="1">
    <location>
        <begin position="448"/>
        <end position="486"/>
    </location>
</feature>
<dbReference type="OrthoDB" id="2551383at2759"/>